<dbReference type="Proteomes" id="UP000016943">
    <property type="component" value="Chromosome"/>
</dbReference>
<dbReference type="InterPro" id="IPR004381">
    <property type="entry name" value="Glycerate_kinase"/>
</dbReference>
<dbReference type="PANTHER" id="PTHR21599">
    <property type="entry name" value="GLYCERATE KINASE"/>
    <property type="match status" value="1"/>
</dbReference>
<dbReference type="eggNOG" id="COG1929">
    <property type="taxonomic scope" value="Bacteria"/>
</dbReference>
<gene>
    <name evidence="2" type="ORF">CARG_04785</name>
</gene>
<evidence type="ECO:0008006" key="4">
    <source>
        <dbReference type="Google" id="ProtNLM"/>
    </source>
</evidence>
<accession>U3GY54</accession>
<dbReference type="HOGENOM" id="CLU_028255_0_0_11"/>
<evidence type="ECO:0000313" key="2">
    <source>
        <dbReference type="EMBL" id="AGU15096.1"/>
    </source>
</evidence>
<dbReference type="PATRIC" id="fig|1348662.3.peg.940"/>
<evidence type="ECO:0000256" key="1">
    <source>
        <dbReference type="SAM" id="MobiDB-lite"/>
    </source>
</evidence>
<dbReference type="STRING" id="1348662.CARG_04785"/>
<proteinExistence type="predicted"/>
<protein>
    <recommendedName>
        <fullName evidence="4">Glycerate kinase</fullName>
    </recommendedName>
</protein>
<dbReference type="Pfam" id="PF02595">
    <property type="entry name" value="Gly_kinase"/>
    <property type="match status" value="2"/>
</dbReference>
<dbReference type="Gene3D" id="3.90.1510.10">
    <property type="entry name" value="Glycerate kinase, domain 2"/>
    <property type="match status" value="1"/>
</dbReference>
<dbReference type="GO" id="GO:0031388">
    <property type="term" value="P:organic acid phosphorylation"/>
    <property type="evidence" value="ECO:0007669"/>
    <property type="project" value="InterPro"/>
</dbReference>
<dbReference type="InterPro" id="IPR018193">
    <property type="entry name" value="Glyc_kinase_flavodox-like_fold"/>
</dbReference>
<organism evidence="2 3">
    <name type="scientific">Corynebacterium argentoratense DSM 44202</name>
    <dbReference type="NCBI Taxonomy" id="1348662"/>
    <lineage>
        <taxon>Bacteria</taxon>
        <taxon>Bacillati</taxon>
        <taxon>Actinomycetota</taxon>
        <taxon>Actinomycetes</taxon>
        <taxon>Mycobacteriales</taxon>
        <taxon>Corynebacteriaceae</taxon>
        <taxon>Corynebacterium</taxon>
    </lineage>
</organism>
<sequence>MLDRWQGSAGWGLILSAPHGSTATIVKRMAIDHTTEVPHSSAGRNARTVVVCPDSFKGSLNSDDVAHAIAAGWRQVCPEDTLILSPMADGGEGTRRAFNTARPEAKVVELAELCGIELYEELDPWHAGTAPFGDALREAILATHQEFQASVAGRKRDQHEQDATENAQQKLGPSEGSRPIVYVGIGSSASTDCGAGMLQALGVSIKDAKGQPIAAGLEGVASAASIDLSPAADVLGALRDVDIHVITDVTAPLLGPRGAVQAFGSQKGLKPVDFDHAEAAIERFADLLLEAFTKHPPACPNVHRHARPDAGAKACDVDLSITTPGVGAAGGVGFALKALGAGLLPGAGHVAEAIGLEEQIARADLVITGEGAFDATSLQGKVPAAVKQIADGHGVPCALVAGAIRDDDAAGVFRAVMNLSELAGSAQESMADTARWCEEAGSRLARCCEVTIYV</sequence>
<dbReference type="EMBL" id="CP006365">
    <property type="protein sequence ID" value="AGU15096.1"/>
    <property type="molecule type" value="Genomic_DNA"/>
</dbReference>
<feature type="region of interest" description="Disordered" evidence="1">
    <location>
        <begin position="150"/>
        <end position="175"/>
    </location>
</feature>
<dbReference type="SUPFAM" id="SSF110738">
    <property type="entry name" value="Glycerate kinase I"/>
    <property type="match status" value="1"/>
</dbReference>
<name>U3GY54_9CORY</name>
<evidence type="ECO:0000313" key="3">
    <source>
        <dbReference type="Proteomes" id="UP000016943"/>
    </source>
</evidence>
<dbReference type="KEGG" id="caz:CARG_04785"/>
<dbReference type="AlphaFoldDB" id="U3GY54"/>
<dbReference type="PANTHER" id="PTHR21599:SF0">
    <property type="entry name" value="GLYCERATE KINASE"/>
    <property type="match status" value="1"/>
</dbReference>
<keyword evidence="3" id="KW-1185">Reference proteome</keyword>
<dbReference type="GO" id="GO:0008887">
    <property type="term" value="F:glycerate kinase activity"/>
    <property type="evidence" value="ECO:0007669"/>
    <property type="project" value="InterPro"/>
</dbReference>
<reference evidence="2 3" key="1">
    <citation type="journal article" date="2013" name="Genome Announc.">
        <title>Whole-Genome Sequence of the Clinical Strain Corynebacterium argentoratense DSM 44202, Isolated from a Human Throat Specimen.</title>
        <authorList>
            <person name="Bomholt C."/>
            <person name="Glaub A."/>
            <person name="Gravermann K."/>
            <person name="Albersmeier A."/>
            <person name="Brinkrolf K."/>
            <person name="Ruckert C."/>
            <person name="Tauch A."/>
        </authorList>
    </citation>
    <scope>NUCLEOTIDE SEQUENCE [LARGE SCALE GENOMIC DNA]</scope>
    <source>
        <strain evidence="2">DSM 44202</strain>
    </source>
</reference>
<dbReference type="InterPro" id="IPR036129">
    <property type="entry name" value="Glycerate_kinase_sf"/>
</dbReference>